<evidence type="ECO:0000313" key="2">
    <source>
        <dbReference type="EMBL" id="KIV99749.1"/>
    </source>
</evidence>
<feature type="transmembrane region" description="Helical" evidence="1">
    <location>
        <begin position="155"/>
        <end position="176"/>
    </location>
</feature>
<dbReference type="STRING" id="253628.A0A0D2A0A0"/>
<dbReference type="Proteomes" id="UP000053259">
    <property type="component" value="Unassembled WGS sequence"/>
</dbReference>
<dbReference type="AlphaFoldDB" id="A0A0D2A0A0"/>
<reference evidence="2 3" key="1">
    <citation type="submission" date="2015-01" db="EMBL/GenBank/DDBJ databases">
        <title>The Genome Sequence of Ochroconis gallopava CBS43764.</title>
        <authorList>
            <consortium name="The Broad Institute Genomics Platform"/>
            <person name="Cuomo C."/>
            <person name="de Hoog S."/>
            <person name="Gorbushina A."/>
            <person name="Stielow B."/>
            <person name="Teixiera M."/>
            <person name="Abouelleil A."/>
            <person name="Chapman S.B."/>
            <person name="Priest M."/>
            <person name="Young S.K."/>
            <person name="Wortman J."/>
            <person name="Nusbaum C."/>
            <person name="Birren B."/>
        </authorList>
    </citation>
    <scope>NUCLEOTIDE SEQUENCE [LARGE SCALE GENOMIC DNA]</scope>
    <source>
        <strain evidence="2 3">CBS 43764</strain>
    </source>
</reference>
<feature type="transmembrane region" description="Helical" evidence="1">
    <location>
        <begin position="56"/>
        <end position="78"/>
    </location>
</feature>
<proteinExistence type="predicted"/>
<dbReference type="RefSeq" id="XP_016209619.1">
    <property type="nucleotide sequence ID" value="XM_016362606.1"/>
</dbReference>
<keyword evidence="1" id="KW-0812">Transmembrane</keyword>
<dbReference type="OrthoDB" id="5313079at2759"/>
<feature type="transmembrane region" description="Helical" evidence="1">
    <location>
        <begin position="274"/>
        <end position="295"/>
    </location>
</feature>
<feature type="transmembrane region" description="Helical" evidence="1">
    <location>
        <begin position="233"/>
        <end position="254"/>
    </location>
</feature>
<accession>A0A0D2A0A0</accession>
<name>A0A0D2A0A0_9PEZI</name>
<sequence>MVHIPVPHHGIDYGSPNFDLLGLSYVAFAFVYSALVLSGLVALFKLRHTHAVRIRSFWTIFGSVILLHAYLVLILLVYPLNGIFKCGWEFWTMSLLLPLGIALFQASNIRLYAYSMTQKDIVAQSKSLVNCNFDPNQKKPNQNRKLRHWSVEKQTYVAIAFGVIAQLVITTILFFGSRKFHSSYGFFAASMAPDECRRGSEWIPSVFWQFLWATVFGPFILLRIRKINDAHYWALQTRLAVIACLPGTPLWLTFVYARNRRLDYINKWFPPSGWFLPGLFTIQFVTIFFPLFDLYKRKQLNKRRNSRNGNETASAIEEKTTSMMTLEMRLRYEPTSLLIWASEKEFTAENIAFLISVLKWRKNWKTEASKGVLTELQLRERYEEAALIYFKLINPHTARMNINIDHKTFAELRDIFKGCHYQAFPNNDSSCPKSSSTVNKNVIAPWENSDSHENSLELSSFRYFNVGNRLMSDDIDKLYRVPVTEISPYEDKANSIPANFSIEIFDRAFEIRSICLYHMQYVVHGKSKTPKSTKTECKD</sequence>
<feature type="transmembrane region" description="Helical" evidence="1">
    <location>
        <begin position="20"/>
        <end position="44"/>
    </location>
</feature>
<dbReference type="HOGENOM" id="CLU_022448_0_0_1"/>
<keyword evidence="1" id="KW-0472">Membrane</keyword>
<dbReference type="GeneID" id="27316643"/>
<evidence type="ECO:0008006" key="4">
    <source>
        <dbReference type="Google" id="ProtNLM"/>
    </source>
</evidence>
<keyword evidence="3" id="KW-1185">Reference proteome</keyword>
<organism evidence="2 3">
    <name type="scientific">Verruconis gallopava</name>
    <dbReference type="NCBI Taxonomy" id="253628"/>
    <lineage>
        <taxon>Eukaryota</taxon>
        <taxon>Fungi</taxon>
        <taxon>Dikarya</taxon>
        <taxon>Ascomycota</taxon>
        <taxon>Pezizomycotina</taxon>
        <taxon>Dothideomycetes</taxon>
        <taxon>Pleosporomycetidae</taxon>
        <taxon>Venturiales</taxon>
        <taxon>Sympoventuriaceae</taxon>
        <taxon>Verruconis</taxon>
    </lineage>
</organism>
<dbReference type="VEuPathDB" id="FungiDB:PV09_08670"/>
<keyword evidence="1" id="KW-1133">Transmembrane helix</keyword>
<gene>
    <name evidence="2" type="ORF">PV09_08670</name>
</gene>
<evidence type="ECO:0000313" key="3">
    <source>
        <dbReference type="Proteomes" id="UP000053259"/>
    </source>
</evidence>
<feature type="transmembrane region" description="Helical" evidence="1">
    <location>
        <begin position="90"/>
        <end position="109"/>
    </location>
</feature>
<protein>
    <recommendedName>
        <fullName evidence="4">RGS domain-containing protein</fullName>
    </recommendedName>
</protein>
<evidence type="ECO:0000256" key="1">
    <source>
        <dbReference type="SAM" id="Phobius"/>
    </source>
</evidence>
<dbReference type="EMBL" id="KN847572">
    <property type="protein sequence ID" value="KIV99749.1"/>
    <property type="molecule type" value="Genomic_DNA"/>
</dbReference>
<dbReference type="InParanoid" id="A0A0D2A0A0"/>
<feature type="transmembrane region" description="Helical" evidence="1">
    <location>
        <begin position="202"/>
        <end position="221"/>
    </location>
</feature>